<accession>A0A2H5N1J8</accession>
<dbReference type="PANTHER" id="PTHR10196:SF69">
    <property type="entry name" value="GLYCEROL KINASE"/>
    <property type="match status" value="1"/>
</dbReference>
<dbReference type="PANTHER" id="PTHR10196">
    <property type="entry name" value="SUGAR KINASE"/>
    <property type="match status" value="1"/>
</dbReference>
<dbReference type="InterPro" id="IPR018483">
    <property type="entry name" value="Carb_kinase_FGGY_CS"/>
</dbReference>
<dbReference type="PROSITE" id="PS00933">
    <property type="entry name" value="FGGY_KINASES_1"/>
    <property type="match status" value="1"/>
</dbReference>
<dbReference type="SUPFAM" id="SSF53067">
    <property type="entry name" value="Actin-like ATPase domain"/>
    <property type="match status" value="1"/>
</dbReference>
<evidence type="ECO:0000256" key="2">
    <source>
        <dbReference type="ARBA" id="ARBA00022679"/>
    </source>
</evidence>
<comment type="caution">
    <text evidence="4">The sequence shown here is derived from an EMBL/GenBank/DDBJ whole genome shotgun (WGS) entry which is preliminary data.</text>
</comment>
<comment type="similarity">
    <text evidence="1">Belongs to the FGGY kinase family.</text>
</comment>
<dbReference type="GO" id="GO:0006641">
    <property type="term" value="P:triglyceride metabolic process"/>
    <property type="evidence" value="ECO:0007669"/>
    <property type="project" value="TreeGrafter"/>
</dbReference>
<protein>
    <recommendedName>
        <fullName evidence="6">Glycerol kinase</fullName>
    </recommendedName>
</protein>
<organism evidence="4 5">
    <name type="scientific">Citrus unshiu</name>
    <name type="common">Satsuma mandarin</name>
    <name type="synonym">Citrus nobilis var. unshiu</name>
    <dbReference type="NCBI Taxonomy" id="55188"/>
    <lineage>
        <taxon>Eukaryota</taxon>
        <taxon>Viridiplantae</taxon>
        <taxon>Streptophyta</taxon>
        <taxon>Embryophyta</taxon>
        <taxon>Tracheophyta</taxon>
        <taxon>Spermatophyta</taxon>
        <taxon>Magnoliopsida</taxon>
        <taxon>eudicotyledons</taxon>
        <taxon>Gunneridae</taxon>
        <taxon>Pentapetalae</taxon>
        <taxon>rosids</taxon>
        <taxon>malvids</taxon>
        <taxon>Sapindales</taxon>
        <taxon>Rutaceae</taxon>
        <taxon>Aurantioideae</taxon>
        <taxon>Citrus</taxon>
    </lineage>
</organism>
<dbReference type="Gene3D" id="3.30.420.40">
    <property type="match status" value="1"/>
</dbReference>
<dbReference type="GO" id="GO:0046167">
    <property type="term" value="P:glycerol-3-phosphate biosynthetic process"/>
    <property type="evidence" value="ECO:0007669"/>
    <property type="project" value="TreeGrafter"/>
</dbReference>
<keyword evidence="2" id="KW-0808">Transferase</keyword>
<dbReference type="EMBL" id="BDQV01001664">
    <property type="protein sequence ID" value="GAY34106.1"/>
    <property type="molecule type" value="Genomic_DNA"/>
</dbReference>
<sequence length="123" mass="13613">MMLNPMMGLLKLNFSFLKNLFRWVEHEPMEILGSVRVCMAKALDKATADGHNVDSGLKAIGLTNQRKMEKELPGGKTHFLEAVGLPISTYFSAVKLLWMMENVDAVKEAIKKGDALFGTIDTG</sequence>
<dbReference type="InterPro" id="IPR043129">
    <property type="entry name" value="ATPase_NBD"/>
</dbReference>
<name>A0A2H5N1J8_CITUN</name>
<evidence type="ECO:0000256" key="1">
    <source>
        <dbReference type="ARBA" id="ARBA00009156"/>
    </source>
</evidence>
<evidence type="ECO:0000256" key="3">
    <source>
        <dbReference type="ARBA" id="ARBA00022777"/>
    </source>
</evidence>
<evidence type="ECO:0000313" key="4">
    <source>
        <dbReference type="EMBL" id="GAY34106.1"/>
    </source>
</evidence>
<dbReference type="GO" id="GO:0005739">
    <property type="term" value="C:mitochondrion"/>
    <property type="evidence" value="ECO:0007669"/>
    <property type="project" value="TreeGrafter"/>
</dbReference>
<keyword evidence="3" id="KW-0418">Kinase</keyword>
<dbReference type="AlphaFoldDB" id="A0A2H5N1J8"/>
<keyword evidence="5" id="KW-1185">Reference proteome</keyword>
<evidence type="ECO:0008006" key="6">
    <source>
        <dbReference type="Google" id="ProtNLM"/>
    </source>
</evidence>
<reference evidence="4 5" key="1">
    <citation type="journal article" date="2017" name="Front. Genet.">
        <title>Draft sequencing of the heterozygous diploid genome of Satsuma (Citrus unshiu Marc.) using a hybrid assembly approach.</title>
        <authorList>
            <person name="Shimizu T."/>
            <person name="Tanizawa Y."/>
            <person name="Mochizuki T."/>
            <person name="Nagasaki H."/>
            <person name="Yoshioka T."/>
            <person name="Toyoda A."/>
            <person name="Fujiyama A."/>
            <person name="Kaminuma E."/>
            <person name="Nakamura Y."/>
        </authorList>
    </citation>
    <scope>NUCLEOTIDE SEQUENCE [LARGE SCALE GENOMIC DNA]</scope>
    <source>
        <strain evidence="5">cv. Miyagawa wase</strain>
    </source>
</reference>
<dbReference type="GO" id="GO:0004370">
    <property type="term" value="F:glycerol kinase activity"/>
    <property type="evidence" value="ECO:0007669"/>
    <property type="project" value="TreeGrafter"/>
</dbReference>
<dbReference type="GO" id="GO:0006071">
    <property type="term" value="P:glycerol metabolic process"/>
    <property type="evidence" value="ECO:0007669"/>
    <property type="project" value="TreeGrafter"/>
</dbReference>
<proteinExistence type="inferred from homology"/>
<dbReference type="Proteomes" id="UP000236630">
    <property type="component" value="Unassembled WGS sequence"/>
</dbReference>
<gene>
    <name evidence="4" type="ORF">CUMW_276440</name>
</gene>
<evidence type="ECO:0000313" key="5">
    <source>
        <dbReference type="Proteomes" id="UP000236630"/>
    </source>
</evidence>
<dbReference type="STRING" id="55188.A0A2H5N1J8"/>